<organism evidence="1 2">
    <name type="scientific">Candida viswanathii</name>
    <dbReference type="NCBI Taxonomy" id="5486"/>
    <lineage>
        <taxon>Eukaryota</taxon>
        <taxon>Fungi</taxon>
        <taxon>Dikarya</taxon>
        <taxon>Ascomycota</taxon>
        <taxon>Saccharomycotina</taxon>
        <taxon>Pichiomycetes</taxon>
        <taxon>Debaryomycetaceae</taxon>
        <taxon>Candida/Lodderomyces clade</taxon>
        <taxon>Candida</taxon>
    </lineage>
</organism>
<gene>
    <name evidence="1" type="ORF">Cantr_01389</name>
</gene>
<evidence type="ECO:0000313" key="1">
    <source>
        <dbReference type="EMBL" id="RCK65374.1"/>
    </source>
</evidence>
<dbReference type="Proteomes" id="UP000253472">
    <property type="component" value="Unassembled WGS sequence"/>
</dbReference>
<keyword evidence="2" id="KW-1185">Reference proteome</keyword>
<evidence type="ECO:0000313" key="2">
    <source>
        <dbReference type="Proteomes" id="UP000253472"/>
    </source>
</evidence>
<dbReference type="EMBL" id="QLNQ01000020">
    <property type="protein sequence ID" value="RCK65374.1"/>
    <property type="molecule type" value="Genomic_DNA"/>
</dbReference>
<name>A0A367YHM9_9ASCO</name>
<dbReference type="OrthoDB" id="1068471at2759"/>
<protein>
    <submittedName>
        <fullName evidence="1">Uncharacterized protein</fullName>
    </submittedName>
</protein>
<reference evidence="1 2" key="1">
    <citation type="submission" date="2018-06" db="EMBL/GenBank/DDBJ databases">
        <title>Whole genome sequencing of Candida tropicalis (genome annotated by CSBL at Korea University).</title>
        <authorList>
            <person name="Ahn J."/>
        </authorList>
    </citation>
    <scope>NUCLEOTIDE SEQUENCE [LARGE SCALE GENOMIC DNA]</scope>
    <source>
        <strain evidence="1 2">ATCC 20962</strain>
    </source>
</reference>
<proteinExistence type="predicted"/>
<dbReference type="Gene3D" id="2.130.10.10">
    <property type="entry name" value="YVTN repeat-like/Quinoprotein amine dehydrogenase"/>
    <property type="match status" value="1"/>
</dbReference>
<dbReference type="InterPro" id="IPR036322">
    <property type="entry name" value="WD40_repeat_dom_sf"/>
</dbReference>
<accession>A0A367YHM9</accession>
<dbReference type="SUPFAM" id="SSF50978">
    <property type="entry name" value="WD40 repeat-like"/>
    <property type="match status" value="1"/>
</dbReference>
<comment type="caution">
    <text evidence="1">The sequence shown here is derived from an EMBL/GenBank/DDBJ whole genome shotgun (WGS) entry which is preliminary data.</text>
</comment>
<dbReference type="AlphaFoldDB" id="A0A367YHM9"/>
<dbReference type="InterPro" id="IPR015943">
    <property type="entry name" value="WD40/YVTN_repeat-like_dom_sf"/>
</dbReference>
<sequence>MTRDKSKTTSNGNSDTIYWNYYSQHKKRVVGCKFMNEALICTWAKDNTFLLYDVRQPNNDRKPYVFQFTGENGFICASHSGNYITTGNEAGRVVSLDLRNLKLISDKVSNFVITSLESYNQDIIVVSDSNGAIIMYDLGTGKILLQHEMAGEAHDLDDDDDYDEGSRGRELRYNAQFIPTSGKIINGTDRGEVQVSPLKVSPGGKLPYSLTPELPLVAHSDADEKS</sequence>